<dbReference type="GO" id="GO:0004608">
    <property type="term" value="F:phosphatidylethanolamine N-methyltransferase activity"/>
    <property type="evidence" value="ECO:0007669"/>
    <property type="project" value="UniProtKB-EC"/>
</dbReference>
<dbReference type="PANTHER" id="PTHR45036">
    <property type="entry name" value="METHYLTRANSFERASE LIKE 7B"/>
    <property type="match status" value="1"/>
</dbReference>
<protein>
    <submittedName>
        <fullName evidence="2">Phosphatidylethanolamine N-methyltransferase</fullName>
        <ecNumber evidence="2">2.1.1.17</ecNumber>
    </submittedName>
</protein>
<keyword evidence="2" id="KW-0489">Methyltransferase</keyword>
<dbReference type="GO" id="GO:0032259">
    <property type="term" value="P:methylation"/>
    <property type="evidence" value="ECO:0007669"/>
    <property type="project" value="UniProtKB-KW"/>
</dbReference>
<feature type="domain" description="Methyltransferase type 11" evidence="1">
    <location>
        <begin position="44"/>
        <end position="135"/>
    </location>
</feature>
<dbReference type="Pfam" id="PF08241">
    <property type="entry name" value="Methyltransf_11"/>
    <property type="match status" value="1"/>
</dbReference>
<evidence type="ECO:0000259" key="1">
    <source>
        <dbReference type="Pfam" id="PF08241"/>
    </source>
</evidence>
<dbReference type="InterPro" id="IPR013216">
    <property type="entry name" value="Methyltransf_11"/>
</dbReference>
<proteinExistence type="predicted"/>
<dbReference type="EMBL" id="UOGB01000008">
    <property type="protein sequence ID" value="VAX15163.1"/>
    <property type="molecule type" value="Genomic_DNA"/>
</dbReference>
<dbReference type="InterPro" id="IPR052356">
    <property type="entry name" value="Thiol_S-MT"/>
</dbReference>
<sequence>MNDHIARWNNASKCFDLANVGIERRYGKYKRMLFTKCRGKVLLVAAGTGLDFPYFPEGLEITAIDFSPKMVEKAKEKLDNYNGKLKVVEADVMSLDFPDGSFDTVATSCTFCSVPDPVKGLKEIYRVLKPDSRLLMFEHVRAGAMALGAMMDIMTPLFRKFGPEINRRTGENIRKAGFTTTREYNVYLDMVKLFEAVRP</sequence>
<dbReference type="InterPro" id="IPR029063">
    <property type="entry name" value="SAM-dependent_MTases_sf"/>
</dbReference>
<reference evidence="2" key="1">
    <citation type="submission" date="2018-06" db="EMBL/GenBank/DDBJ databases">
        <authorList>
            <person name="Zhirakovskaya E."/>
        </authorList>
    </citation>
    <scope>NUCLEOTIDE SEQUENCE</scope>
</reference>
<keyword evidence="2" id="KW-0808">Transferase</keyword>
<dbReference type="EC" id="2.1.1.17" evidence="2"/>
<evidence type="ECO:0000313" key="2">
    <source>
        <dbReference type="EMBL" id="VAX15163.1"/>
    </source>
</evidence>
<gene>
    <name evidence="2" type="ORF">MNBD_NITROSPINAE03-1208</name>
</gene>
<dbReference type="AlphaFoldDB" id="A0A3B1BSJ5"/>
<dbReference type="Gene3D" id="3.40.50.150">
    <property type="entry name" value="Vaccinia Virus protein VP39"/>
    <property type="match status" value="1"/>
</dbReference>
<dbReference type="PANTHER" id="PTHR45036:SF1">
    <property type="entry name" value="METHYLTRANSFERASE LIKE 7A"/>
    <property type="match status" value="1"/>
</dbReference>
<dbReference type="SUPFAM" id="SSF53335">
    <property type="entry name" value="S-adenosyl-L-methionine-dependent methyltransferases"/>
    <property type="match status" value="1"/>
</dbReference>
<name>A0A3B1BSJ5_9ZZZZ</name>
<accession>A0A3B1BSJ5</accession>
<dbReference type="CDD" id="cd02440">
    <property type="entry name" value="AdoMet_MTases"/>
    <property type="match status" value="1"/>
</dbReference>
<organism evidence="2">
    <name type="scientific">hydrothermal vent metagenome</name>
    <dbReference type="NCBI Taxonomy" id="652676"/>
    <lineage>
        <taxon>unclassified sequences</taxon>
        <taxon>metagenomes</taxon>
        <taxon>ecological metagenomes</taxon>
    </lineage>
</organism>